<dbReference type="PANTHER" id="PTHR13794">
    <property type="entry name" value="ENOLASE SUPERFAMILY, MANDELATE RACEMASE"/>
    <property type="match status" value="1"/>
</dbReference>
<dbReference type="InterPro" id="IPR018110">
    <property type="entry name" value="Mandel_Rmase/mucon_lact_enz_CS"/>
</dbReference>
<dbReference type="InterPro" id="IPR046945">
    <property type="entry name" value="RHMD-like"/>
</dbReference>
<evidence type="ECO:0000259" key="4">
    <source>
        <dbReference type="SMART" id="SM00922"/>
    </source>
</evidence>
<dbReference type="Gene3D" id="3.30.390.10">
    <property type="entry name" value="Enolase-like, N-terminal domain"/>
    <property type="match status" value="1"/>
</dbReference>
<dbReference type="Proteomes" id="UP001501671">
    <property type="component" value="Unassembled WGS sequence"/>
</dbReference>
<accession>A0ABP8HMS4</accession>
<comment type="caution">
    <text evidence="5">The sequence shown here is derived from an EMBL/GenBank/DDBJ whole genome shotgun (WGS) entry which is preliminary data.</text>
</comment>
<dbReference type="InterPro" id="IPR013341">
    <property type="entry name" value="Mandelate_racemase_N_dom"/>
</dbReference>
<dbReference type="EMBL" id="BAABFO010000029">
    <property type="protein sequence ID" value="GAA4341454.1"/>
    <property type="molecule type" value="Genomic_DNA"/>
</dbReference>
<evidence type="ECO:0000256" key="1">
    <source>
        <dbReference type="ARBA" id="ARBA00001946"/>
    </source>
</evidence>
<sequence length="376" mass="40994">MPPQDDTPFAAGRGSAIERIATRIVAVPLEEPIVHPFLGARTQFATLLVEVWTADGVKGLGWATFESPRQLAALAQVVDSMAPQLKGRDALLRTALHDLMWNLTVDLLHGGATNLALAAVDIALWDIAGRYAGMPLWKLLGGCRREVPAYASWTLWRHQDDAKWAAEAERLAADGWTAMKLRLGGPRSFEQDVARAALVRRVVGPDVRLMVDALWGLTPFRGVQTARALGELGYYWLEEPVREGDWQGLADARAVHAVPIAAGERISRLQALHQLPGRVDHAILDGMHLGGVTPWAKAAAVMDVADLPVSAHSNPELHAHLLGAVRTGAYVEYMPWWRPLYQDPPQPVNGVITLGDRPGLGLELDEQAVRRFAVAA</sequence>
<dbReference type="SUPFAM" id="SSF51604">
    <property type="entry name" value="Enolase C-terminal domain-like"/>
    <property type="match status" value="1"/>
</dbReference>
<dbReference type="Gene3D" id="3.20.20.120">
    <property type="entry name" value="Enolase-like C-terminal domain"/>
    <property type="match status" value="1"/>
</dbReference>
<dbReference type="SUPFAM" id="SSF54826">
    <property type="entry name" value="Enolase N-terminal domain-like"/>
    <property type="match status" value="1"/>
</dbReference>
<dbReference type="SFLD" id="SFLDS00001">
    <property type="entry name" value="Enolase"/>
    <property type="match status" value="1"/>
</dbReference>
<dbReference type="InterPro" id="IPR029017">
    <property type="entry name" value="Enolase-like_N"/>
</dbReference>
<dbReference type="SMART" id="SM00922">
    <property type="entry name" value="MR_MLE"/>
    <property type="match status" value="1"/>
</dbReference>
<dbReference type="Pfam" id="PF02746">
    <property type="entry name" value="MR_MLE_N"/>
    <property type="match status" value="1"/>
</dbReference>
<evidence type="ECO:0000256" key="3">
    <source>
        <dbReference type="ARBA" id="ARBA00022842"/>
    </source>
</evidence>
<dbReference type="SFLD" id="SFLDG00179">
    <property type="entry name" value="mandelate_racemase"/>
    <property type="match status" value="1"/>
</dbReference>
<dbReference type="InterPro" id="IPR029065">
    <property type="entry name" value="Enolase_C-like"/>
</dbReference>
<dbReference type="InterPro" id="IPR036849">
    <property type="entry name" value="Enolase-like_C_sf"/>
</dbReference>
<dbReference type="InterPro" id="IPR013342">
    <property type="entry name" value="Mandelate_racemase_C"/>
</dbReference>
<comment type="cofactor">
    <cofactor evidence="1">
        <name>Mg(2+)</name>
        <dbReference type="ChEBI" id="CHEBI:18420"/>
    </cofactor>
</comment>
<feature type="domain" description="Mandelate racemase/muconate lactonizing enzyme C-terminal" evidence="4">
    <location>
        <begin position="161"/>
        <end position="259"/>
    </location>
</feature>
<dbReference type="PROSITE" id="PS00908">
    <property type="entry name" value="MR_MLE_1"/>
    <property type="match status" value="1"/>
</dbReference>
<dbReference type="CDD" id="cd03316">
    <property type="entry name" value="MR_like"/>
    <property type="match status" value="1"/>
</dbReference>
<dbReference type="Pfam" id="PF13378">
    <property type="entry name" value="MR_MLE_C"/>
    <property type="match status" value="1"/>
</dbReference>
<keyword evidence="2" id="KW-0479">Metal-binding</keyword>
<organism evidence="5 6">
    <name type="scientific">Pigmentiphaga soli</name>
    <dbReference type="NCBI Taxonomy" id="1007095"/>
    <lineage>
        <taxon>Bacteria</taxon>
        <taxon>Pseudomonadati</taxon>
        <taxon>Pseudomonadota</taxon>
        <taxon>Betaproteobacteria</taxon>
        <taxon>Burkholderiales</taxon>
        <taxon>Alcaligenaceae</taxon>
        <taxon>Pigmentiphaga</taxon>
    </lineage>
</organism>
<proteinExistence type="predicted"/>
<keyword evidence="6" id="KW-1185">Reference proteome</keyword>
<evidence type="ECO:0000313" key="6">
    <source>
        <dbReference type="Proteomes" id="UP001501671"/>
    </source>
</evidence>
<gene>
    <name evidence="5" type="ORF">GCM10023144_42300</name>
</gene>
<dbReference type="RefSeq" id="WP_345251902.1">
    <property type="nucleotide sequence ID" value="NZ_BAABFO010000029.1"/>
</dbReference>
<evidence type="ECO:0000313" key="5">
    <source>
        <dbReference type="EMBL" id="GAA4341454.1"/>
    </source>
</evidence>
<evidence type="ECO:0000256" key="2">
    <source>
        <dbReference type="ARBA" id="ARBA00022723"/>
    </source>
</evidence>
<reference evidence="6" key="1">
    <citation type="journal article" date="2019" name="Int. J. Syst. Evol. Microbiol.">
        <title>The Global Catalogue of Microorganisms (GCM) 10K type strain sequencing project: providing services to taxonomists for standard genome sequencing and annotation.</title>
        <authorList>
            <consortium name="The Broad Institute Genomics Platform"/>
            <consortium name="The Broad Institute Genome Sequencing Center for Infectious Disease"/>
            <person name="Wu L."/>
            <person name="Ma J."/>
        </authorList>
    </citation>
    <scope>NUCLEOTIDE SEQUENCE [LARGE SCALE GENOMIC DNA]</scope>
    <source>
        <strain evidence="6">JCM 17666</strain>
    </source>
</reference>
<protein>
    <submittedName>
        <fullName evidence="5">Enolase C-terminal domain-like protein</fullName>
    </submittedName>
</protein>
<name>A0ABP8HMS4_9BURK</name>
<keyword evidence="3" id="KW-0460">Magnesium</keyword>
<dbReference type="PANTHER" id="PTHR13794:SF58">
    <property type="entry name" value="MITOCHONDRIAL ENOLASE SUPERFAMILY MEMBER 1"/>
    <property type="match status" value="1"/>
</dbReference>